<proteinExistence type="inferred from homology"/>
<dbReference type="SUPFAM" id="SSF56801">
    <property type="entry name" value="Acetyl-CoA synthetase-like"/>
    <property type="match status" value="1"/>
</dbReference>
<evidence type="ECO:0000313" key="5">
    <source>
        <dbReference type="Proteomes" id="UP001196338"/>
    </source>
</evidence>
<dbReference type="InterPro" id="IPR020845">
    <property type="entry name" value="AMP-binding_CS"/>
</dbReference>
<dbReference type="AlphaFoldDB" id="A0AAW4KYI6"/>
<accession>A0AAW4KYI6</accession>
<evidence type="ECO:0000259" key="3">
    <source>
        <dbReference type="Pfam" id="PF00501"/>
    </source>
</evidence>
<dbReference type="InterPro" id="IPR000873">
    <property type="entry name" value="AMP-dep_synth/lig_dom"/>
</dbReference>
<dbReference type="GO" id="GO:0016405">
    <property type="term" value="F:CoA-ligase activity"/>
    <property type="evidence" value="ECO:0007669"/>
    <property type="project" value="TreeGrafter"/>
</dbReference>
<dbReference type="PANTHER" id="PTHR24096">
    <property type="entry name" value="LONG-CHAIN-FATTY-ACID--COA LIGASE"/>
    <property type="match status" value="1"/>
</dbReference>
<reference evidence="4" key="1">
    <citation type="submission" date="2021-05" db="EMBL/GenBank/DDBJ databases">
        <authorList>
            <person name="Stine C."/>
        </authorList>
    </citation>
    <scope>NUCLEOTIDE SEQUENCE</scope>
    <source>
        <strain evidence="4">TDS0091212</strain>
    </source>
</reference>
<evidence type="ECO:0000313" key="4">
    <source>
        <dbReference type="EMBL" id="MBS7675494.1"/>
    </source>
</evidence>
<sequence length="91" mass="10106">PGSLRFNQVLKQGRAMHHLPVSLGREELAFLQYTGGTTGDAKGVMLSHRNIIANLLQAKAWVGDQLNLHKQETNVTLLPLYHIFSLTVNCL</sequence>
<keyword evidence="2" id="KW-0436">Ligase</keyword>
<dbReference type="RefSeq" id="WP_213421364.1">
    <property type="nucleotide sequence ID" value="NZ_JAHBND010000841.1"/>
</dbReference>
<gene>
    <name evidence="4" type="ORF">KIN13_18975</name>
</gene>
<dbReference type="Pfam" id="PF00501">
    <property type="entry name" value="AMP-binding"/>
    <property type="match status" value="1"/>
</dbReference>
<protein>
    <submittedName>
        <fullName evidence="4">AMP-binding protein</fullName>
    </submittedName>
</protein>
<dbReference type="PROSITE" id="PS00455">
    <property type="entry name" value="AMP_BINDING"/>
    <property type="match status" value="1"/>
</dbReference>
<reference evidence="4" key="2">
    <citation type="submission" date="2023-08" db="EMBL/GenBank/DDBJ databases">
        <title>Vibrio cholerae Outbreaks in Tanzania Exemplify Founder Flush: Simultaneous Increases in Population Size and Genetic Diversity.</title>
        <authorList>
            <person name="Debes A.K."/>
            <person name="Mohammed A."/>
            <person name="Maseke I."/>
            <person name="Almeida M."/>
            <person name="Li S."/>
            <person name="Matimba H."/>
            <person name="Joachim A."/>
            <person name="Mizinduko M."/>
            <person name="Nyanga S."/>
            <person name="Kelly M."/>
            <person name="Kachwamba Y."/>
            <person name="Schaffer A.M."/>
            <person name="Nyanga A.S."/>
            <person name="Mghamba J."/>
            <person name="Mosha F.S."/>
            <person name="Sack D.A."/>
            <person name="Stine O.C."/>
        </authorList>
    </citation>
    <scope>NUCLEOTIDE SEQUENCE</scope>
    <source>
        <strain evidence="4">TDS0091212</strain>
    </source>
</reference>
<comment type="caution">
    <text evidence="4">The sequence shown here is derived from an EMBL/GenBank/DDBJ whole genome shotgun (WGS) entry which is preliminary data.</text>
</comment>
<organism evidence="4 5">
    <name type="scientific">Vibrio cholerae</name>
    <dbReference type="NCBI Taxonomy" id="666"/>
    <lineage>
        <taxon>Bacteria</taxon>
        <taxon>Pseudomonadati</taxon>
        <taxon>Pseudomonadota</taxon>
        <taxon>Gammaproteobacteria</taxon>
        <taxon>Vibrionales</taxon>
        <taxon>Vibrionaceae</taxon>
        <taxon>Vibrio</taxon>
    </lineage>
</organism>
<dbReference type="PANTHER" id="PTHR24096:SF149">
    <property type="entry name" value="AMP-BINDING DOMAIN-CONTAINING PROTEIN-RELATED"/>
    <property type="match status" value="1"/>
</dbReference>
<name>A0AAW4KYI6_VIBCL</name>
<dbReference type="EMBL" id="JAHBND010000841">
    <property type="protein sequence ID" value="MBS7675494.1"/>
    <property type="molecule type" value="Genomic_DNA"/>
</dbReference>
<feature type="domain" description="AMP-dependent synthetase/ligase" evidence="3">
    <location>
        <begin position="19"/>
        <end position="90"/>
    </location>
</feature>
<feature type="non-terminal residue" evidence="4">
    <location>
        <position position="1"/>
    </location>
</feature>
<evidence type="ECO:0000256" key="1">
    <source>
        <dbReference type="ARBA" id="ARBA00006432"/>
    </source>
</evidence>
<dbReference type="Gene3D" id="3.40.50.980">
    <property type="match status" value="2"/>
</dbReference>
<comment type="similarity">
    <text evidence="1">Belongs to the ATP-dependent AMP-binding enzyme family.</text>
</comment>
<evidence type="ECO:0000256" key="2">
    <source>
        <dbReference type="ARBA" id="ARBA00022598"/>
    </source>
</evidence>
<dbReference type="Proteomes" id="UP001196338">
    <property type="component" value="Unassembled WGS sequence"/>
</dbReference>
<feature type="non-terminal residue" evidence="4">
    <location>
        <position position="91"/>
    </location>
</feature>